<comment type="similarity">
    <text evidence="2 9">Belongs to the uroporphyrinogen-III synthase family.</text>
</comment>
<dbReference type="AlphaFoldDB" id="A0A139SI82"/>
<evidence type="ECO:0000256" key="2">
    <source>
        <dbReference type="ARBA" id="ARBA00008133"/>
    </source>
</evidence>
<organism evidence="11 12">
    <name type="scientific">Ventosimonas gracilis</name>
    <dbReference type="NCBI Taxonomy" id="1680762"/>
    <lineage>
        <taxon>Bacteria</taxon>
        <taxon>Pseudomonadati</taxon>
        <taxon>Pseudomonadota</taxon>
        <taxon>Gammaproteobacteria</taxon>
        <taxon>Pseudomonadales</taxon>
        <taxon>Ventosimonadaceae</taxon>
        <taxon>Ventosimonas</taxon>
    </lineage>
</organism>
<evidence type="ECO:0000256" key="9">
    <source>
        <dbReference type="RuleBase" id="RU366031"/>
    </source>
</evidence>
<evidence type="ECO:0000259" key="10">
    <source>
        <dbReference type="Pfam" id="PF02602"/>
    </source>
</evidence>
<dbReference type="EC" id="4.2.1.75" evidence="3 9"/>
<sequence length="267" mass="29079">MATPPNALRLLLTRPAEDCSRLSQTLAKHGVYSNCLPLLASLPLPETTEQRLRILALDQYQAVLVLSKPAAKLGLALLDRYWPQPPLGPSWFTPGAGSGQILHDYGLKTYWPPQGDTSEAMLALPELQAALDRQNAKALIFAGVGGRTVLADTLSAQGVTVDRLALYRRVLPGYPAGILVQRIKEQRLNALYVSSAQGLQHLIQLAADDWPKLAKLALFVPSARVAQQAHAAGFAKVIDCQGASSDALLGVLNQYLIRIDHKDYRYE</sequence>
<protein>
    <recommendedName>
        <fullName evidence="7 9">Uroporphyrinogen-III synthase</fullName>
        <ecNumber evidence="3 9">4.2.1.75</ecNumber>
    </recommendedName>
</protein>
<comment type="caution">
    <text evidence="11">The sequence shown here is derived from an EMBL/GenBank/DDBJ whole genome shotgun (WGS) entry which is preliminary data.</text>
</comment>
<evidence type="ECO:0000313" key="12">
    <source>
        <dbReference type="Proteomes" id="UP000072660"/>
    </source>
</evidence>
<keyword evidence="4 9" id="KW-0456">Lyase</keyword>
<dbReference type="InterPro" id="IPR039793">
    <property type="entry name" value="UROS/Hem4"/>
</dbReference>
<reference evidence="11 12" key="1">
    <citation type="submission" date="2016-02" db="EMBL/GenBank/DDBJ databases">
        <authorList>
            <person name="Wen L."/>
            <person name="He K."/>
            <person name="Yang H."/>
        </authorList>
    </citation>
    <scope>NUCLEOTIDE SEQUENCE [LARGE SCALE GENOMIC DNA]</scope>
    <source>
        <strain evidence="11 12">CV58</strain>
    </source>
</reference>
<proteinExistence type="inferred from homology"/>
<keyword evidence="5 9" id="KW-0627">Porphyrin biosynthesis</keyword>
<name>A0A139SI82_9GAMM</name>
<dbReference type="OrthoDB" id="9787650at2"/>
<evidence type="ECO:0000256" key="6">
    <source>
        <dbReference type="ARBA" id="ARBA00037589"/>
    </source>
</evidence>
<dbReference type="GO" id="GO:0004852">
    <property type="term" value="F:uroporphyrinogen-III synthase activity"/>
    <property type="evidence" value="ECO:0007669"/>
    <property type="project" value="UniProtKB-UniRule"/>
</dbReference>
<evidence type="ECO:0000256" key="1">
    <source>
        <dbReference type="ARBA" id="ARBA00004772"/>
    </source>
</evidence>
<dbReference type="PANTHER" id="PTHR38042">
    <property type="entry name" value="UROPORPHYRINOGEN-III SYNTHASE, CHLOROPLASTIC"/>
    <property type="match status" value="1"/>
</dbReference>
<dbReference type="UniPathway" id="UPA00251">
    <property type="reaction ID" value="UER00320"/>
</dbReference>
<comment type="catalytic activity">
    <reaction evidence="8 9">
        <text>hydroxymethylbilane = uroporphyrinogen III + H2O</text>
        <dbReference type="Rhea" id="RHEA:18965"/>
        <dbReference type="ChEBI" id="CHEBI:15377"/>
        <dbReference type="ChEBI" id="CHEBI:57308"/>
        <dbReference type="ChEBI" id="CHEBI:57845"/>
        <dbReference type="EC" id="4.2.1.75"/>
    </reaction>
</comment>
<accession>A0A139SI82</accession>
<gene>
    <name evidence="11" type="ORF">AXE65_07440</name>
</gene>
<dbReference type="GO" id="GO:0006782">
    <property type="term" value="P:protoporphyrinogen IX biosynthetic process"/>
    <property type="evidence" value="ECO:0007669"/>
    <property type="project" value="UniProtKB-UniRule"/>
</dbReference>
<evidence type="ECO:0000313" key="11">
    <source>
        <dbReference type="EMBL" id="KXU34231.1"/>
    </source>
</evidence>
<dbReference type="CDD" id="cd06578">
    <property type="entry name" value="HemD"/>
    <property type="match status" value="1"/>
</dbReference>
<dbReference type="PANTHER" id="PTHR38042:SF1">
    <property type="entry name" value="UROPORPHYRINOGEN-III SYNTHASE, CHLOROPLASTIC"/>
    <property type="match status" value="1"/>
</dbReference>
<comment type="pathway">
    <text evidence="1 9">Porphyrin-containing compound metabolism; protoporphyrin-IX biosynthesis; coproporphyrinogen-III from 5-aminolevulinate: step 3/4.</text>
</comment>
<dbReference type="SUPFAM" id="SSF69618">
    <property type="entry name" value="HemD-like"/>
    <property type="match status" value="1"/>
</dbReference>
<evidence type="ECO:0000256" key="7">
    <source>
        <dbReference type="ARBA" id="ARBA00040167"/>
    </source>
</evidence>
<evidence type="ECO:0000256" key="4">
    <source>
        <dbReference type="ARBA" id="ARBA00023239"/>
    </source>
</evidence>
<comment type="function">
    <text evidence="6 9">Catalyzes cyclization of the linear tetrapyrrole, hydroxymethylbilane, to the macrocyclic uroporphyrinogen III.</text>
</comment>
<dbReference type="Proteomes" id="UP000072660">
    <property type="component" value="Unassembled WGS sequence"/>
</dbReference>
<dbReference type="InterPro" id="IPR003754">
    <property type="entry name" value="4pyrrol_synth_uPrphyn_synth"/>
</dbReference>
<evidence type="ECO:0000256" key="3">
    <source>
        <dbReference type="ARBA" id="ARBA00013109"/>
    </source>
</evidence>
<feature type="domain" description="Tetrapyrrole biosynthesis uroporphyrinogen III synthase" evidence="10">
    <location>
        <begin position="21"/>
        <end position="248"/>
    </location>
</feature>
<dbReference type="InterPro" id="IPR036108">
    <property type="entry name" value="4pyrrol_syn_uPrphyn_synt_sf"/>
</dbReference>
<keyword evidence="12" id="KW-1185">Reference proteome</keyword>
<dbReference type="Pfam" id="PF02602">
    <property type="entry name" value="HEM4"/>
    <property type="match status" value="1"/>
</dbReference>
<dbReference type="EMBL" id="LSZO01000217">
    <property type="protein sequence ID" value="KXU34231.1"/>
    <property type="molecule type" value="Genomic_DNA"/>
</dbReference>
<dbReference type="Gene3D" id="3.40.50.10090">
    <property type="match status" value="2"/>
</dbReference>
<dbReference type="RefSeq" id="WP_068393098.1">
    <property type="nucleotide sequence ID" value="NZ_LSZO01000217.1"/>
</dbReference>
<evidence type="ECO:0000256" key="8">
    <source>
        <dbReference type="ARBA" id="ARBA00048617"/>
    </source>
</evidence>
<evidence type="ECO:0000256" key="5">
    <source>
        <dbReference type="ARBA" id="ARBA00023244"/>
    </source>
</evidence>
<dbReference type="GO" id="GO:0006780">
    <property type="term" value="P:uroporphyrinogen III biosynthetic process"/>
    <property type="evidence" value="ECO:0007669"/>
    <property type="project" value="UniProtKB-UniRule"/>
</dbReference>